<evidence type="ECO:0000313" key="13">
    <source>
        <dbReference type="EMBL" id="KAK4566156.1"/>
    </source>
</evidence>
<dbReference type="InterPro" id="IPR058922">
    <property type="entry name" value="WHD_DRP"/>
</dbReference>
<dbReference type="EMBL" id="JAXUIC010000010">
    <property type="protein sequence ID" value="KAK4566156.1"/>
    <property type="molecule type" value="Genomic_DNA"/>
</dbReference>
<evidence type="ECO:0000256" key="6">
    <source>
        <dbReference type="ARBA" id="ARBA00022821"/>
    </source>
</evidence>
<gene>
    <name evidence="13" type="ORF">RGQ29_002392</name>
</gene>
<dbReference type="PANTHER" id="PTHR36766">
    <property type="entry name" value="PLANT BROAD-SPECTRUM MILDEW RESISTANCE PROTEIN RPW8"/>
    <property type="match status" value="1"/>
</dbReference>
<dbReference type="GO" id="GO:0003677">
    <property type="term" value="F:DNA binding"/>
    <property type="evidence" value="ECO:0007669"/>
    <property type="project" value="InterPro"/>
</dbReference>
<dbReference type="Pfam" id="PF23559">
    <property type="entry name" value="WHD_DRP"/>
    <property type="match status" value="1"/>
</dbReference>
<dbReference type="InterPro" id="IPR041118">
    <property type="entry name" value="Rx_N"/>
</dbReference>
<evidence type="ECO:0000259" key="12">
    <source>
        <dbReference type="PROSITE" id="PS50808"/>
    </source>
</evidence>
<evidence type="ECO:0000256" key="8">
    <source>
        <dbReference type="ARBA" id="ARBA00022840"/>
    </source>
</evidence>
<evidence type="ECO:0000256" key="3">
    <source>
        <dbReference type="ARBA" id="ARBA00022737"/>
    </source>
</evidence>
<dbReference type="Proteomes" id="UP001324115">
    <property type="component" value="Unassembled WGS sequence"/>
</dbReference>
<dbReference type="Pfam" id="PF25019">
    <property type="entry name" value="LRR_R13L1-DRL21"/>
    <property type="match status" value="1"/>
</dbReference>
<dbReference type="Gene3D" id="1.20.5.4130">
    <property type="match status" value="1"/>
</dbReference>
<dbReference type="AlphaFoldDB" id="A0AAN7E9Q0"/>
<keyword evidence="5 9" id="KW-0863">Zinc-finger</keyword>
<keyword evidence="14" id="KW-1185">Reference proteome</keyword>
<feature type="region of interest" description="Disordered" evidence="11">
    <location>
        <begin position="69"/>
        <end position="88"/>
    </location>
</feature>
<dbReference type="InterPro" id="IPR036388">
    <property type="entry name" value="WH-like_DNA-bd_sf"/>
</dbReference>
<dbReference type="Gene3D" id="1.10.10.10">
    <property type="entry name" value="Winged helix-like DNA-binding domain superfamily/Winged helix DNA-binding domain"/>
    <property type="match status" value="1"/>
</dbReference>
<organism evidence="13 14">
    <name type="scientific">Quercus rubra</name>
    <name type="common">Northern red oak</name>
    <name type="synonym">Quercus borealis</name>
    <dbReference type="NCBI Taxonomy" id="3512"/>
    <lineage>
        <taxon>Eukaryota</taxon>
        <taxon>Viridiplantae</taxon>
        <taxon>Streptophyta</taxon>
        <taxon>Embryophyta</taxon>
        <taxon>Tracheophyta</taxon>
        <taxon>Spermatophyta</taxon>
        <taxon>Magnoliopsida</taxon>
        <taxon>eudicotyledons</taxon>
        <taxon>Gunneridae</taxon>
        <taxon>Pentapetalae</taxon>
        <taxon>rosids</taxon>
        <taxon>fabids</taxon>
        <taxon>Fagales</taxon>
        <taxon>Fagaceae</taxon>
        <taxon>Quercus</taxon>
    </lineage>
</organism>
<evidence type="ECO:0000256" key="10">
    <source>
        <dbReference type="SAM" id="Coils"/>
    </source>
</evidence>
<evidence type="ECO:0000256" key="1">
    <source>
        <dbReference type="ARBA" id="ARBA00022614"/>
    </source>
</evidence>
<evidence type="ECO:0000256" key="4">
    <source>
        <dbReference type="ARBA" id="ARBA00022741"/>
    </source>
</evidence>
<keyword evidence="8" id="KW-0067">ATP-binding</keyword>
<keyword evidence="7" id="KW-0862">Zinc</keyword>
<accession>A0AAN7E9Q0</accession>
<reference evidence="13 14" key="1">
    <citation type="journal article" date="2023" name="G3 (Bethesda)">
        <title>A haplotype-resolved chromosome-scale genome for Quercus rubra L. provides insights into the genetics of adaptive traits for red oak species.</title>
        <authorList>
            <person name="Kapoor B."/>
            <person name="Jenkins J."/>
            <person name="Schmutz J."/>
            <person name="Zhebentyayeva T."/>
            <person name="Kuelheim C."/>
            <person name="Coggeshall M."/>
            <person name="Heim C."/>
            <person name="Lasky J.R."/>
            <person name="Leites L."/>
            <person name="Islam-Faridi N."/>
            <person name="Romero-Severson J."/>
            <person name="DeLeo V.L."/>
            <person name="Lucas S.M."/>
            <person name="Lazic D."/>
            <person name="Gailing O."/>
            <person name="Carlson J."/>
            <person name="Staton M."/>
        </authorList>
    </citation>
    <scope>NUCLEOTIDE SEQUENCE [LARGE SCALE GENOMIC DNA]</scope>
    <source>
        <strain evidence="13">Pseudo-F2</strain>
    </source>
</reference>
<dbReference type="GO" id="GO:0008270">
    <property type="term" value="F:zinc ion binding"/>
    <property type="evidence" value="ECO:0007669"/>
    <property type="project" value="UniProtKB-KW"/>
</dbReference>
<comment type="caution">
    <text evidence="13">The sequence shown here is derived from an EMBL/GenBank/DDBJ whole genome shotgun (WGS) entry which is preliminary data.</text>
</comment>
<proteinExistence type="predicted"/>
<dbReference type="SUPFAM" id="SSF52540">
    <property type="entry name" value="P-loop containing nucleoside triphosphate hydrolases"/>
    <property type="match status" value="1"/>
</dbReference>
<dbReference type="SUPFAM" id="SSF52058">
    <property type="entry name" value="L domain-like"/>
    <property type="match status" value="1"/>
</dbReference>
<protein>
    <recommendedName>
        <fullName evidence="12">BED-type domain-containing protein</fullName>
    </recommendedName>
</protein>
<dbReference type="PANTHER" id="PTHR36766:SF70">
    <property type="entry name" value="DISEASE RESISTANCE PROTEIN RGA4"/>
    <property type="match status" value="1"/>
</dbReference>
<keyword evidence="10" id="KW-0175">Coiled coil</keyword>
<dbReference type="GO" id="GO:0051707">
    <property type="term" value="P:response to other organism"/>
    <property type="evidence" value="ECO:0007669"/>
    <property type="project" value="UniProtKB-ARBA"/>
</dbReference>
<evidence type="ECO:0000256" key="2">
    <source>
        <dbReference type="ARBA" id="ARBA00022723"/>
    </source>
</evidence>
<keyword evidence="3" id="KW-0677">Repeat</keyword>
<dbReference type="Gene3D" id="1.10.8.430">
    <property type="entry name" value="Helical domain of apoptotic protease-activating factors"/>
    <property type="match status" value="1"/>
</dbReference>
<evidence type="ECO:0000256" key="7">
    <source>
        <dbReference type="ARBA" id="ARBA00022833"/>
    </source>
</evidence>
<name>A0AAN7E9Q0_QUERU</name>
<dbReference type="GO" id="GO:0043531">
    <property type="term" value="F:ADP binding"/>
    <property type="evidence" value="ECO:0007669"/>
    <property type="project" value="InterPro"/>
</dbReference>
<dbReference type="InterPro" id="IPR003656">
    <property type="entry name" value="Znf_BED"/>
</dbReference>
<dbReference type="Gene3D" id="3.80.10.10">
    <property type="entry name" value="Ribonuclease Inhibitor"/>
    <property type="match status" value="4"/>
</dbReference>
<feature type="domain" description="BED-type" evidence="12">
    <location>
        <begin position="3"/>
        <end position="58"/>
    </location>
</feature>
<dbReference type="GO" id="GO:0005524">
    <property type="term" value="F:ATP binding"/>
    <property type="evidence" value="ECO:0007669"/>
    <property type="project" value="UniProtKB-KW"/>
</dbReference>
<keyword evidence="6" id="KW-0611">Plant defense</keyword>
<dbReference type="InterPro" id="IPR032675">
    <property type="entry name" value="LRR_dom_sf"/>
</dbReference>
<dbReference type="FunFam" id="1.10.10.10:FF:000322">
    <property type="entry name" value="Probable disease resistance protein At1g63360"/>
    <property type="match status" value="1"/>
</dbReference>
<evidence type="ECO:0000256" key="11">
    <source>
        <dbReference type="SAM" id="MobiDB-lite"/>
    </source>
</evidence>
<dbReference type="InterPro" id="IPR056789">
    <property type="entry name" value="LRR_R13L1-DRL21"/>
</dbReference>
<dbReference type="GO" id="GO:0006952">
    <property type="term" value="P:defense response"/>
    <property type="evidence" value="ECO:0007669"/>
    <property type="project" value="UniProtKB-KW"/>
</dbReference>
<keyword evidence="2" id="KW-0479">Metal-binding</keyword>
<evidence type="ECO:0000256" key="5">
    <source>
        <dbReference type="ARBA" id="ARBA00022771"/>
    </source>
</evidence>
<sequence length="1116" mass="128198">MVRKKDRFWEHVEKQNNGRFKCKFCESIFAGGATRIKYHLAGVKGHDINICTKVTKEVQEEASLTIGEPNKKLKGASTSNKDKEREISSTSISKDDMLSKVFEKSKAEYIAEILLGVFVEGLLAKLRSIVIEQHISFELGFKEGLTDLFSFLTQIQLVLTDVEKRQASDEFLRIWLAKLRYVAYDIDDVLDEFGYNILQQKVINYSSPSNDTINMANKIKIINESLNRLKGDIASYELRAEFVNSIPEISFNMEIDSFLDDSKVSQNVGNNIVEATYCDRVIEITETFTQYELTEYDCWFIFKKRASANKRLLPLDLEKIGKEIVKKCKRVPWAAEFLGRIMYFIHDKCEWLSIQNNKNWDLLDDRNNGAFHILKLGYDHLRIPSLKQCFAYCAIFPKDCNMKKDEIIQHWMAEGFLEPSKEGNRVMEDIGNMYFNILLATSFFQNARKDVCGDIISCKMHNLVHDFAISISKSEILILEGDFVDNVHIVQPLFVRSDGKTTPRTSFSGDSFIKMRTLISENLDFDDMLSNFKCLRVLKLSVHDIIRLPNSIEQLIHLRLLHILHTKIEELPKSITKLYNLQTLRIEECPKLMELPEDISNLINLRHININVGCWTRIRYSNCLLKNMGRLTCLQTLNFFTVCQDEGYRIKEMGPLKNLRGEINIYNLEKVKDEEEAKSAKLKEKEIFKLGLFWSSFKGELDRYDRDEKVLEGLHPHPNLKSLTIEWYIGKKFPSWVGLSLYHNLIEINLRYCMECEEVPTLGQLPCLRVLEMEGMGKVRCIGSEFYFYSDGSYRNTTTLFPALRILKLEKLYSLEEWKDSKELTNAGEVLVFPCLEELSIEWCNKLRDLPGVPLVIRHLDIMGCDIDELPSGLQFCTSLQYLEIRDCENLKSIPESLQTCVSLQRFVVSGCPDLRYLPSVPSGIQHLKIRMCGIDELPSGLQFCTSLQYLEIRDCENLKSIPESLQACVSLQRFVVSGCPDLRYLPGVPSGIQHLEIIGCGIDELPSGLQFCVPSGIQHLEIIGCGIDELPSNSKSIPESLRTCVSLQKFLIQDCPHLSSLPDVPLVIRHCTSLQYLKIKDCPNLKSIPDLGELFHSLINLKISNCRLKLLREDR</sequence>
<dbReference type="SUPFAM" id="SSF52047">
    <property type="entry name" value="RNI-like"/>
    <property type="match status" value="1"/>
</dbReference>
<dbReference type="PROSITE" id="PS50808">
    <property type="entry name" value="ZF_BED"/>
    <property type="match status" value="1"/>
</dbReference>
<keyword evidence="4" id="KW-0547">Nucleotide-binding</keyword>
<evidence type="ECO:0000313" key="14">
    <source>
        <dbReference type="Proteomes" id="UP001324115"/>
    </source>
</evidence>
<dbReference type="InterPro" id="IPR027417">
    <property type="entry name" value="P-loop_NTPase"/>
</dbReference>
<feature type="coiled-coil region" evidence="10">
    <location>
        <begin position="656"/>
        <end position="685"/>
    </location>
</feature>
<dbReference type="InterPro" id="IPR042197">
    <property type="entry name" value="Apaf_helical"/>
</dbReference>
<dbReference type="Pfam" id="PF18052">
    <property type="entry name" value="Rx_N"/>
    <property type="match status" value="1"/>
</dbReference>
<keyword evidence="1" id="KW-0433">Leucine-rich repeat</keyword>
<evidence type="ECO:0000256" key="9">
    <source>
        <dbReference type="PROSITE-ProRule" id="PRU00027"/>
    </source>
</evidence>